<proteinExistence type="predicted"/>
<gene>
    <name evidence="2" type="ORF">D9758_014283</name>
</gene>
<organism evidence="2 3">
    <name type="scientific">Tetrapyrgos nigripes</name>
    <dbReference type="NCBI Taxonomy" id="182062"/>
    <lineage>
        <taxon>Eukaryota</taxon>
        <taxon>Fungi</taxon>
        <taxon>Dikarya</taxon>
        <taxon>Basidiomycota</taxon>
        <taxon>Agaricomycotina</taxon>
        <taxon>Agaricomycetes</taxon>
        <taxon>Agaricomycetidae</taxon>
        <taxon>Agaricales</taxon>
        <taxon>Marasmiineae</taxon>
        <taxon>Marasmiaceae</taxon>
        <taxon>Tetrapyrgos</taxon>
    </lineage>
</organism>
<dbReference type="EMBL" id="JAACJM010000250">
    <property type="protein sequence ID" value="KAF5334846.1"/>
    <property type="molecule type" value="Genomic_DNA"/>
</dbReference>
<name>A0A8H5C5D6_9AGAR</name>
<dbReference type="InterPro" id="IPR047122">
    <property type="entry name" value="Trans-enoyl_RdTase-like"/>
</dbReference>
<dbReference type="PANTHER" id="PTHR45348:SF2">
    <property type="entry name" value="ZINC-TYPE ALCOHOL DEHYDROGENASE-LIKE PROTEIN C2E1P3.01"/>
    <property type="match status" value="1"/>
</dbReference>
<dbReference type="AlphaFoldDB" id="A0A8H5C5D6"/>
<dbReference type="InterPro" id="IPR013149">
    <property type="entry name" value="ADH-like_C"/>
</dbReference>
<dbReference type="Proteomes" id="UP000559256">
    <property type="component" value="Unassembled WGS sequence"/>
</dbReference>
<dbReference type="CDD" id="cd08249">
    <property type="entry name" value="enoyl_reductase_like"/>
    <property type="match status" value="1"/>
</dbReference>
<accession>A0A8H5C5D6</accession>
<dbReference type="Pfam" id="PF08240">
    <property type="entry name" value="ADH_N"/>
    <property type="match status" value="1"/>
</dbReference>
<evidence type="ECO:0000313" key="2">
    <source>
        <dbReference type="EMBL" id="KAF5334846.1"/>
    </source>
</evidence>
<dbReference type="Pfam" id="PF00107">
    <property type="entry name" value="ADH_zinc_N"/>
    <property type="match status" value="1"/>
</dbReference>
<sequence>MYSQAESRHSRTMTEATMLAVCTTGKADGTTKVVLQRVNIPPLHDDQLRIKVVAAAANPTDWKSASFRAKSVAISGCDFAGVVIEIGANVVENFKVGDRVAGFVHGSRELNGAYAEYVNACPWTTIKLPDSLSFEDGSQLTACGLTACQALYQSQNLPSAENPITSPSLDLLVWSGSSSVGHFTIQLAKLGGMRVIATASPKHFDRLKALGADEVFDYRDPEVVKKIRAYTNEKLRNAVDCISEGSTVPLVAECLKVQATIKDQWPQVEFIWSSVYELFGRPFDFPVGSEAKPERVEFSKNYSKIFERLVAEGKIVPAPIKLFTKGLADVQEGFEYLKLGKVSGEKLVFRIADTPGIQA</sequence>
<dbReference type="SMART" id="SM00829">
    <property type="entry name" value="PKS_ER"/>
    <property type="match status" value="1"/>
</dbReference>
<feature type="domain" description="Enoyl reductase (ER)" evidence="1">
    <location>
        <begin position="29"/>
        <end position="349"/>
    </location>
</feature>
<dbReference type="OrthoDB" id="10257049at2759"/>
<protein>
    <recommendedName>
        <fullName evidence="1">Enoyl reductase (ER) domain-containing protein</fullName>
    </recommendedName>
</protein>
<dbReference type="SUPFAM" id="SSF51735">
    <property type="entry name" value="NAD(P)-binding Rossmann-fold domains"/>
    <property type="match status" value="1"/>
</dbReference>
<dbReference type="InterPro" id="IPR013154">
    <property type="entry name" value="ADH-like_N"/>
</dbReference>
<dbReference type="GO" id="GO:0016651">
    <property type="term" value="F:oxidoreductase activity, acting on NAD(P)H"/>
    <property type="evidence" value="ECO:0007669"/>
    <property type="project" value="InterPro"/>
</dbReference>
<keyword evidence="3" id="KW-1185">Reference proteome</keyword>
<dbReference type="InterPro" id="IPR020843">
    <property type="entry name" value="ER"/>
</dbReference>
<dbReference type="InterPro" id="IPR036291">
    <property type="entry name" value="NAD(P)-bd_dom_sf"/>
</dbReference>
<reference evidence="2 3" key="1">
    <citation type="journal article" date="2020" name="ISME J.">
        <title>Uncovering the hidden diversity of litter-decomposition mechanisms in mushroom-forming fungi.</title>
        <authorList>
            <person name="Floudas D."/>
            <person name="Bentzer J."/>
            <person name="Ahren D."/>
            <person name="Johansson T."/>
            <person name="Persson P."/>
            <person name="Tunlid A."/>
        </authorList>
    </citation>
    <scope>NUCLEOTIDE SEQUENCE [LARGE SCALE GENOMIC DNA]</scope>
    <source>
        <strain evidence="2 3">CBS 291.85</strain>
    </source>
</reference>
<dbReference type="SUPFAM" id="SSF50129">
    <property type="entry name" value="GroES-like"/>
    <property type="match status" value="1"/>
</dbReference>
<evidence type="ECO:0000259" key="1">
    <source>
        <dbReference type="SMART" id="SM00829"/>
    </source>
</evidence>
<evidence type="ECO:0000313" key="3">
    <source>
        <dbReference type="Proteomes" id="UP000559256"/>
    </source>
</evidence>
<comment type="caution">
    <text evidence="2">The sequence shown here is derived from an EMBL/GenBank/DDBJ whole genome shotgun (WGS) entry which is preliminary data.</text>
</comment>
<dbReference type="Gene3D" id="3.40.50.720">
    <property type="entry name" value="NAD(P)-binding Rossmann-like Domain"/>
    <property type="match status" value="1"/>
</dbReference>
<dbReference type="PANTHER" id="PTHR45348">
    <property type="entry name" value="HYPOTHETICAL OXIDOREDUCTASE (EUROFUNG)"/>
    <property type="match status" value="1"/>
</dbReference>
<dbReference type="InterPro" id="IPR011032">
    <property type="entry name" value="GroES-like_sf"/>
</dbReference>
<dbReference type="Gene3D" id="3.90.180.10">
    <property type="entry name" value="Medium-chain alcohol dehydrogenases, catalytic domain"/>
    <property type="match status" value="1"/>
</dbReference>